<comment type="caution">
    <text evidence="1">The sequence shown here is derived from an EMBL/GenBank/DDBJ whole genome shotgun (WGS) entry which is preliminary data.</text>
</comment>
<dbReference type="EMBL" id="PTIX01000020">
    <property type="protein sequence ID" value="PPK64365.1"/>
    <property type="molecule type" value="Genomic_DNA"/>
</dbReference>
<name>A0A2S6GGP8_9PSEU</name>
<sequence>MRETHLLLDAARQLRELHGEPAVFAARLVDTEARISPILARLAFIERSLWQNVITIAVDAAKAGGFDARLPRTLADFTRRRAESPVAGTASGSP</sequence>
<evidence type="ECO:0000313" key="2">
    <source>
        <dbReference type="Proteomes" id="UP000239203"/>
    </source>
</evidence>
<dbReference type="RefSeq" id="WP_104482032.1">
    <property type="nucleotide sequence ID" value="NZ_CP154825.1"/>
</dbReference>
<reference evidence="1 2" key="1">
    <citation type="submission" date="2018-02" db="EMBL/GenBank/DDBJ databases">
        <title>Genomic Encyclopedia of Archaeal and Bacterial Type Strains, Phase II (KMG-II): from individual species to whole genera.</title>
        <authorList>
            <person name="Goeker M."/>
        </authorList>
    </citation>
    <scope>NUCLEOTIDE SEQUENCE [LARGE SCALE GENOMIC DNA]</scope>
    <source>
        <strain evidence="1 2">YU 961-1</strain>
    </source>
</reference>
<evidence type="ECO:0000313" key="1">
    <source>
        <dbReference type="EMBL" id="PPK64365.1"/>
    </source>
</evidence>
<gene>
    <name evidence="1" type="ORF">CLV40_12088</name>
</gene>
<protein>
    <submittedName>
        <fullName evidence="1">Uncharacterized protein</fullName>
    </submittedName>
</protein>
<proteinExistence type="predicted"/>
<keyword evidence="2" id="KW-1185">Reference proteome</keyword>
<dbReference type="AlphaFoldDB" id="A0A2S6GGP8"/>
<dbReference type="Proteomes" id="UP000239203">
    <property type="component" value="Unassembled WGS sequence"/>
</dbReference>
<organism evidence="1 2">
    <name type="scientific">Actinokineospora auranticolor</name>
    <dbReference type="NCBI Taxonomy" id="155976"/>
    <lineage>
        <taxon>Bacteria</taxon>
        <taxon>Bacillati</taxon>
        <taxon>Actinomycetota</taxon>
        <taxon>Actinomycetes</taxon>
        <taxon>Pseudonocardiales</taxon>
        <taxon>Pseudonocardiaceae</taxon>
        <taxon>Actinokineospora</taxon>
    </lineage>
</organism>
<accession>A0A2S6GGP8</accession>